<organism evidence="1 2">
    <name type="scientific">Rhodnius prolixus</name>
    <name type="common">Triatomid bug</name>
    <dbReference type="NCBI Taxonomy" id="13249"/>
    <lineage>
        <taxon>Eukaryota</taxon>
        <taxon>Metazoa</taxon>
        <taxon>Ecdysozoa</taxon>
        <taxon>Arthropoda</taxon>
        <taxon>Hexapoda</taxon>
        <taxon>Insecta</taxon>
        <taxon>Pterygota</taxon>
        <taxon>Neoptera</taxon>
        <taxon>Paraneoptera</taxon>
        <taxon>Hemiptera</taxon>
        <taxon>Heteroptera</taxon>
        <taxon>Panheteroptera</taxon>
        <taxon>Cimicomorpha</taxon>
        <taxon>Reduviidae</taxon>
        <taxon>Triatominae</taxon>
        <taxon>Rhodnius</taxon>
    </lineage>
</organism>
<dbReference type="AlphaFoldDB" id="T1I4D0"/>
<dbReference type="EMBL" id="ACPB03036275">
    <property type="status" value="NOT_ANNOTATED_CDS"/>
    <property type="molecule type" value="Genomic_DNA"/>
</dbReference>
<dbReference type="HOGENOM" id="CLU_2783276_0_0_1"/>
<keyword evidence="2" id="KW-1185">Reference proteome</keyword>
<evidence type="ECO:0000313" key="1">
    <source>
        <dbReference type="EnsemblMetazoa" id="RPRC011149-PA"/>
    </source>
</evidence>
<protein>
    <submittedName>
        <fullName evidence="1">Uncharacterized protein</fullName>
    </submittedName>
</protein>
<proteinExistence type="predicted"/>
<dbReference type="VEuPathDB" id="VectorBase:RPRC011149"/>
<sequence>MEVLYLEEKCQFVNSIEYIKFHFYHTYSSSKLVPDDEIHISVQHQDIANKVERKWRFRNAFFEELSEMQ</sequence>
<dbReference type="InParanoid" id="T1I4D0"/>
<accession>T1I4D0</accession>
<reference evidence="1" key="1">
    <citation type="submission" date="2015-05" db="UniProtKB">
        <authorList>
            <consortium name="EnsemblMetazoa"/>
        </authorList>
    </citation>
    <scope>IDENTIFICATION</scope>
</reference>
<evidence type="ECO:0000313" key="2">
    <source>
        <dbReference type="Proteomes" id="UP000015103"/>
    </source>
</evidence>
<name>T1I4D0_RHOPR</name>
<dbReference type="EnsemblMetazoa" id="RPRC011149-RA">
    <property type="protein sequence ID" value="RPRC011149-PA"/>
    <property type="gene ID" value="RPRC011149"/>
</dbReference>
<dbReference type="Proteomes" id="UP000015103">
    <property type="component" value="Unassembled WGS sequence"/>
</dbReference>